<dbReference type="InterPro" id="IPR002347">
    <property type="entry name" value="SDR_fam"/>
</dbReference>
<dbReference type="Pfam" id="PF00106">
    <property type="entry name" value="adh_short"/>
    <property type="match status" value="1"/>
</dbReference>
<dbReference type="InterPro" id="IPR036291">
    <property type="entry name" value="NAD(P)-bd_dom_sf"/>
</dbReference>
<name>Q3M954_TRIV2</name>
<dbReference type="KEGG" id="ava:Ava_2869"/>
<proteinExistence type="predicted"/>
<dbReference type="eggNOG" id="COG1028">
    <property type="taxonomic scope" value="Bacteria"/>
</dbReference>
<organism evidence="1 2">
    <name type="scientific">Trichormus variabilis (strain ATCC 29413 / PCC 7937)</name>
    <name type="common">Anabaena variabilis</name>
    <dbReference type="NCBI Taxonomy" id="240292"/>
    <lineage>
        <taxon>Bacteria</taxon>
        <taxon>Bacillati</taxon>
        <taxon>Cyanobacteriota</taxon>
        <taxon>Cyanophyceae</taxon>
        <taxon>Nostocales</taxon>
        <taxon>Nostocaceae</taxon>
        <taxon>Trichormus</taxon>
    </lineage>
</organism>
<evidence type="ECO:0000313" key="1">
    <source>
        <dbReference type="EMBL" id="ABA22482.1"/>
    </source>
</evidence>
<sequence length="54" mass="5839">MKGLKGKNALITGGSSGIGQAIAIRLAQKGCNIVIKLFPSRNVWLQFKIKNSLR</sequence>
<dbReference type="HOGENOM" id="CLU_3039869_0_0_3"/>
<dbReference type="STRING" id="240292.Ava_2869"/>
<protein>
    <recommendedName>
        <fullName evidence="3">Short-chain dehydrogenase/reductase SDR</fullName>
    </recommendedName>
</protein>
<evidence type="ECO:0000313" key="2">
    <source>
        <dbReference type="Proteomes" id="UP000002533"/>
    </source>
</evidence>
<dbReference type="EMBL" id="CP000117">
    <property type="protein sequence ID" value="ABA22482.1"/>
    <property type="molecule type" value="Genomic_DNA"/>
</dbReference>
<dbReference type="Gene3D" id="3.40.50.720">
    <property type="entry name" value="NAD(P)-binding Rossmann-like Domain"/>
    <property type="match status" value="1"/>
</dbReference>
<gene>
    <name evidence="1" type="ordered locus">Ava_2869</name>
</gene>
<accession>Q3M954</accession>
<evidence type="ECO:0008006" key="3">
    <source>
        <dbReference type="Google" id="ProtNLM"/>
    </source>
</evidence>
<reference evidence="2" key="1">
    <citation type="journal article" date="2014" name="Stand. Genomic Sci.">
        <title>Complete genome sequence of Anabaena variabilis ATCC 29413.</title>
        <authorList>
            <person name="Thiel T."/>
            <person name="Pratte B.S."/>
            <person name="Zhong J."/>
            <person name="Goodwin L."/>
            <person name="Copeland A."/>
            <person name="Lucas S."/>
            <person name="Han C."/>
            <person name="Pitluck S."/>
            <person name="Land M.L."/>
            <person name="Kyrpides N.C."/>
            <person name="Woyke T."/>
        </authorList>
    </citation>
    <scope>NUCLEOTIDE SEQUENCE [LARGE SCALE GENOMIC DNA]</scope>
    <source>
        <strain evidence="2">ATCC 29413 / PCC 7937</strain>
    </source>
</reference>
<dbReference type="Proteomes" id="UP000002533">
    <property type="component" value="Chromosome"/>
</dbReference>
<dbReference type="AlphaFoldDB" id="Q3M954"/>
<dbReference type="SUPFAM" id="SSF51735">
    <property type="entry name" value="NAD(P)-binding Rossmann-fold domains"/>
    <property type="match status" value="1"/>
</dbReference>